<dbReference type="PATRIC" id="fig|1150625.3.peg.2384"/>
<organism evidence="1 2">
    <name type="scientific">Bacillus coahuilensis p1.1.43</name>
    <dbReference type="NCBI Taxonomy" id="1150625"/>
    <lineage>
        <taxon>Bacteria</taxon>
        <taxon>Bacillati</taxon>
        <taxon>Bacillota</taxon>
        <taxon>Bacilli</taxon>
        <taxon>Bacillales</taxon>
        <taxon>Bacillaceae</taxon>
        <taxon>Bacillus</taxon>
    </lineage>
</organism>
<accession>A0A147K6T4</accession>
<dbReference type="STRING" id="1150625.Q75_11220"/>
<comment type="caution">
    <text evidence="1">The sequence shown here is derived from an EMBL/GenBank/DDBJ whole genome shotgun (WGS) entry which is preliminary data.</text>
</comment>
<dbReference type="OrthoDB" id="1682087at2"/>
<dbReference type="Proteomes" id="UP000074108">
    <property type="component" value="Unassembled WGS sequence"/>
</dbReference>
<evidence type="ECO:0000313" key="2">
    <source>
        <dbReference type="Proteomes" id="UP000074108"/>
    </source>
</evidence>
<name>A0A147K6T4_9BACI</name>
<evidence type="ECO:0000313" key="1">
    <source>
        <dbReference type="EMBL" id="KUP05749.1"/>
    </source>
</evidence>
<sequence>MQSILEYRLLKGEEFTPIYYYDDIEMEQILARRECEFFVKNGVTYKQTSSAIEDQVNLIYVEVFEEAPFEIQPGQGGIQLEFREYNPRKNHPLLKVEQFSFHLNVLHKIGAVYHFIDDVEWERDSAEIDEDRMTYVLYLTPTGYVLEKGERA</sequence>
<dbReference type="RefSeq" id="WP_010174153.1">
    <property type="nucleotide sequence ID" value="NZ_LDYG01000033.1"/>
</dbReference>
<proteinExistence type="predicted"/>
<reference evidence="1 2" key="1">
    <citation type="journal article" date="2016" name="Front. Microbiol.">
        <title>Microevolution Analysis of Bacillus coahuilensis Unveils Differences in Phosphorus Acquisition Strategies and Their Regulation.</title>
        <authorList>
            <person name="Gomez-Lunar Z."/>
            <person name="Hernandez-Gonzalez I."/>
            <person name="Rodriguez-Torres M.D."/>
            <person name="Souza V."/>
            <person name="Olmedo-Alvarez G."/>
        </authorList>
    </citation>
    <scope>NUCLEOTIDE SEQUENCE [LARGE SCALE GENOMIC DNA]</scope>
    <source>
        <strain evidence="2">p1.1.43</strain>
    </source>
</reference>
<dbReference type="AlphaFoldDB" id="A0A147K6T4"/>
<protein>
    <submittedName>
        <fullName evidence="1">Uncharacterized protein</fullName>
    </submittedName>
</protein>
<keyword evidence="2" id="KW-1185">Reference proteome</keyword>
<gene>
    <name evidence="1" type="ORF">Q75_11220</name>
</gene>
<dbReference type="EMBL" id="LDYG01000033">
    <property type="protein sequence ID" value="KUP05749.1"/>
    <property type="molecule type" value="Genomic_DNA"/>
</dbReference>